<comment type="caution">
    <text evidence="2">The sequence shown here is derived from an EMBL/GenBank/DDBJ whole genome shotgun (WGS) entry which is preliminary data.</text>
</comment>
<evidence type="ECO:0000313" key="2">
    <source>
        <dbReference type="EMBL" id="KAF9600534.1"/>
    </source>
</evidence>
<dbReference type="AlphaFoldDB" id="A0A835LR86"/>
<name>A0A835LR86_9MAGN</name>
<gene>
    <name evidence="2" type="ORF">IFM89_009983</name>
</gene>
<sequence length="90" mass="10104">MASSLSLSFNYKSSKLLPSKTPTSITNFSNSSLHLSFPIKSHLQSQRKRNVRNISRISATVSTQDEVRTSPDDLVSTILSKEEQSVNHRR</sequence>
<evidence type="ECO:0000256" key="1">
    <source>
        <dbReference type="SAM" id="MobiDB-lite"/>
    </source>
</evidence>
<protein>
    <submittedName>
        <fullName evidence="2">Uncharacterized protein</fullName>
    </submittedName>
</protein>
<dbReference type="Proteomes" id="UP000631114">
    <property type="component" value="Unassembled WGS sequence"/>
</dbReference>
<reference evidence="2 3" key="1">
    <citation type="submission" date="2020-10" db="EMBL/GenBank/DDBJ databases">
        <title>The Coptis chinensis genome and diversification of protoberbering-type alkaloids.</title>
        <authorList>
            <person name="Wang B."/>
            <person name="Shu S."/>
            <person name="Song C."/>
            <person name="Liu Y."/>
        </authorList>
    </citation>
    <scope>NUCLEOTIDE SEQUENCE [LARGE SCALE GENOMIC DNA]</scope>
    <source>
        <strain evidence="2">HL-2020</strain>
        <tissue evidence="2">Leaf</tissue>
    </source>
</reference>
<keyword evidence="3" id="KW-1185">Reference proteome</keyword>
<feature type="compositionally biased region" description="Low complexity" evidence="1">
    <location>
        <begin position="1"/>
        <end position="17"/>
    </location>
</feature>
<organism evidence="2 3">
    <name type="scientific">Coptis chinensis</name>
    <dbReference type="NCBI Taxonomy" id="261450"/>
    <lineage>
        <taxon>Eukaryota</taxon>
        <taxon>Viridiplantae</taxon>
        <taxon>Streptophyta</taxon>
        <taxon>Embryophyta</taxon>
        <taxon>Tracheophyta</taxon>
        <taxon>Spermatophyta</taxon>
        <taxon>Magnoliopsida</taxon>
        <taxon>Ranunculales</taxon>
        <taxon>Ranunculaceae</taxon>
        <taxon>Coptidoideae</taxon>
        <taxon>Coptis</taxon>
    </lineage>
</organism>
<feature type="region of interest" description="Disordered" evidence="1">
    <location>
        <begin position="1"/>
        <end position="23"/>
    </location>
</feature>
<proteinExistence type="predicted"/>
<dbReference type="EMBL" id="JADFTS010000006">
    <property type="protein sequence ID" value="KAF9600534.1"/>
    <property type="molecule type" value="Genomic_DNA"/>
</dbReference>
<accession>A0A835LR86</accession>
<evidence type="ECO:0000313" key="3">
    <source>
        <dbReference type="Proteomes" id="UP000631114"/>
    </source>
</evidence>